<name>A0A8D9G5Y9_BRACM</name>
<sequence>MRPPPDSRPSVGALAPKGMCRWLSPFGGCTVWTAFNYNYHRAAGRILCRRLKYATGPLSLRFDPPPFQSHVPPQNVKNKKPKIQIYMKTSSEVRDFYLVKFTLALIFQIGR</sequence>
<dbReference type="Proteomes" id="UP000694005">
    <property type="component" value="Chromosome A06"/>
</dbReference>
<reference evidence="1 3" key="1">
    <citation type="submission" date="2021-07" db="EMBL/GenBank/DDBJ databases">
        <authorList>
            <consortium name="Genoscope - CEA"/>
            <person name="William W."/>
        </authorList>
    </citation>
    <scope>NUCLEOTIDE SEQUENCE [LARGE SCALE GENOMIC DNA]</scope>
</reference>
<dbReference type="Gramene" id="A06p25980.2_BraZ1">
    <property type="protein sequence ID" value="A06p25980.2_BraZ1.CDS"/>
    <property type="gene ID" value="A06g25980.2_BraZ1"/>
</dbReference>
<proteinExistence type="predicted"/>
<evidence type="ECO:0000313" key="3">
    <source>
        <dbReference type="Proteomes" id="UP000694005"/>
    </source>
</evidence>
<accession>A0A8D9G5Y9</accession>
<dbReference type="AlphaFoldDB" id="A0A8D9G5Y9"/>
<dbReference type="EMBL" id="LS974622">
    <property type="protein sequence ID" value="CAG7870365.1"/>
    <property type="molecule type" value="Genomic_DNA"/>
</dbReference>
<organism evidence="1 3">
    <name type="scientific">Brassica campestris</name>
    <name type="common">Field mustard</name>
    <dbReference type="NCBI Taxonomy" id="3711"/>
    <lineage>
        <taxon>Eukaryota</taxon>
        <taxon>Viridiplantae</taxon>
        <taxon>Streptophyta</taxon>
        <taxon>Embryophyta</taxon>
        <taxon>Tracheophyta</taxon>
        <taxon>Spermatophyta</taxon>
        <taxon>Magnoliopsida</taxon>
        <taxon>eudicotyledons</taxon>
        <taxon>Gunneridae</taxon>
        <taxon>Pentapetalae</taxon>
        <taxon>rosids</taxon>
        <taxon>malvids</taxon>
        <taxon>Brassicales</taxon>
        <taxon>Brassicaceae</taxon>
        <taxon>Brassiceae</taxon>
        <taxon>Brassica</taxon>
    </lineage>
</organism>
<evidence type="ECO:0000313" key="2">
    <source>
        <dbReference type="EMBL" id="CAG7870365.1"/>
    </source>
</evidence>
<protein>
    <submittedName>
        <fullName evidence="1">Uncharacterized protein</fullName>
    </submittedName>
</protein>
<gene>
    <name evidence="1" type="ORF">BRAPAZ1V2_A06P25980.2</name>
    <name evidence="2" type="ORF">BRAPAZ1V2_A06P26050.2</name>
</gene>
<evidence type="ECO:0000313" key="1">
    <source>
        <dbReference type="EMBL" id="CAG7870358.1"/>
    </source>
</evidence>
<dbReference type="EMBL" id="LS974622">
    <property type="protein sequence ID" value="CAG7870358.1"/>
    <property type="molecule type" value="Genomic_DNA"/>
</dbReference>
<dbReference type="Gramene" id="A06p26050.2_BraZ1">
    <property type="protein sequence ID" value="A06p26050.2_BraZ1.CDS"/>
    <property type="gene ID" value="A06g26050.2_BraZ1"/>
</dbReference>